<protein>
    <submittedName>
        <fullName evidence="1">Uncharacterized protein</fullName>
    </submittedName>
</protein>
<accession>A0A1J5PKQ6</accession>
<organism evidence="1">
    <name type="scientific">mine drainage metagenome</name>
    <dbReference type="NCBI Taxonomy" id="410659"/>
    <lineage>
        <taxon>unclassified sequences</taxon>
        <taxon>metagenomes</taxon>
        <taxon>ecological metagenomes</taxon>
    </lineage>
</organism>
<dbReference type="EMBL" id="MLJW01003745">
    <property type="protein sequence ID" value="OIQ71400.1"/>
    <property type="molecule type" value="Genomic_DNA"/>
</dbReference>
<name>A0A1J5PKQ6_9ZZZZ</name>
<dbReference type="AlphaFoldDB" id="A0A1J5PKQ6"/>
<reference evidence="1" key="1">
    <citation type="submission" date="2016-10" db="EMBL/GenBank/DDBJ databases">
        <title>Sequence of Gallionella enrichment culture.</title>
        <authorList>
            <person name="Poehlein A."/>
            <person name="Muehling M."/>
            <person name="Daniel R."/>
        </authorList>
    </citation>
    <scope>NUCLEOTIDE SEQUENCE</scope>
</reference>
<comment type="caution">
    <text evidence="1">The sequence shown here is derived from an EMBL/GenBank/DDBJ whole genome shotgun (WGS) entry which is preliminary data.</text>
</comment>
<gene>
    <name evidence="1" type="ORF">GALL_469840</name>
</gene>
<sequence length="112" mass="12619">MAELRKSGLEFYKFLFMKGIPVRTNQKVQLKRRAHSGQAFDGDAVFLRSLRHFSAMSSEQLKHLAILADAVFEGFDVALFCLDRLIERGEISADAVASYAKRIPFQIEPPSA</sequence>
<proteinExistence type="predicted"/>
<evidence type="ECO:0000313" key="1">
    <source>
        <dbReference type="EMBL" id="OIQ71400.1"/>
    </source>
</evidence>